<keyword evidence="3" id="KW-1185">Reference proteome</keyword>
<feature type="transmembrane region" description="Helical" evidence="1">
    <location>
        <begin position="15"/>
        <end position="36"/>
    </location>
</feature>
<reference evidence="2 3" key="1">
    <citation type="submission" date="2016-07" db="EMBL/GenBank/DDBJ databases">
        <title>Pervasive Adenine N6-methylation of Active Genes in Fungi.</title>
        <authorList>
            <consortium name="DOE Joint Genome Institute"/>
            <person name="Mondo S.J."/>
            <person name="Dannebaum R.O."/>
            <person name="Kuo R.C."/>
            <person name="Labutti K."/>
            <person name="Haridas S."/>
            <person name="Kuo A."/>
            <person name="Salamov A."/>
            <person name="Ahrendt S.R."/>
            <person name="Lipzen A."/>
            <person name="Sullivan W."/>
            <person name="Andreopoulos W.B."/>
            <person name="Clum A."/>
            <person name="Lindquist E."/>
            <person name="Daum C."/>
            <person name="Ramamoorthy G.K."/>
            <person name="Gryganskyi A."/>
            <person name="Culley D."/>
            <person name="Magnuson J.K."/>
            <person name="James T.Y."/>
            <person name="O'Malley M.A."/>
            <person name="Stajich J.E."/>
            <person name="Spatafora J.W."/>
            <person name="Visel A."/>
            <person name="Grigoriev I.V."/>
        </authorList>
    </citation>
    <scope>NUCLEOTIDE SEQUENCE [LARGE SCALE GENOMIC DNA]</scope>
    <source>
        <strain evidence="2 3">NRRL 3116</strain>
    </source>
</reference>
<feature type="transmembrane region" description="Helical" evidence="1">
    <location>
        <begin position="48"/>
        <end position="67"/>
    </location>
</feature>
<organism evidence="2 3">
    <name type="scientific">Lobosporangium transversale</name>
    <dbReference type="NCBI Taxonomy" id="64571"/>
    <lineage>
        <taxon>Eukaryota</taxon>
        <taxon>Fungi</taxon>
        <taxon>Fungi incertae sedis</taxon>
        <taxon>Mucoromycota</taxon>
        <taxon>Mortierellomycotina</taxon>
        <taxon>Mortierellomycetes</taxon>
        <taxon>Mortierellales</taxon>
        <taxon>Mortierellaceae</taxon>
        <taxon>Lobosporangium</taxon>
    </lineage>
</organism>
<name>A0A1Y2GAQ7_9FUNG</name>
<dbReference type="Proteomes" id="UP000193648">
    <property type="component" value="Unassembled WGS sequence"/>
</dbReference>
<keyword evidence="1" id="KW-1133">Transmembrane helix</keyword>
<sequence length="70" mass="8300">MLAISPSNAMGDKRMLGLCVSFMICMFFSFFLFLLQDTRGLFFIFKKRLDWLHMAAIVFAILFFFFFCNM</sequence>
<accession>A0A1Y2GAQ7</accession>
<evidence type="ECO:0000313" key="3">
    <source>
        <dbReference type="Proteomes" id="UP000193648"/>
    </source>
</evidence>
<dbReference type="InParanoid" id="A0A1Y2GAQ7"/>
<proteinExistence type="predicted"/>
<evidence type="ECO:0000313" key="2">
    <source>
        <dbReference type="EMBL" id="ORZ05697.1"/>
    </source>
</evidence>
<keyword evidence="1" id="KW-0472">Membrane</keyword>
<dbReference type="EMBL" id="MCFF01000049">
    <property type="protein sequence ID" value="ORZ05697.1"/>
    <property type="molecule type" value="Genomic_DNA"/>
</dbReference>
<evidence type="ECO:0000256" key="1">
    <source>
        <dbReference type="SAM" id="Phobius"/>
    </source>
</evidence>
<dbReference type="GeneID" id="33567404"/>
<keyword evidence="1" id="KW-0812">Transmembrane</keyword>
<protein>
    <submittedName>
        <fullName evidence="2">Uncharacterized protein</fullName>
    </submittedName>
</protein>
<comment type="caution">
    <text evidence="2">The sequence shown here is derived from an EMBL/GenBank/DDBJ whole genome shotgun (WGS) entry which is preliminary data.</text>
</comment>
<gene>
    <name evidence="2" type="ORF">BCR41DRAFT_361567</name>
</gene>
<dbReference type="RefSeq" id="XP_021877184.1">
    <property type="nucleotide sequence ID" value="XM_022025560.1"/>
</dbReference>
<dbReference type="AlphaFoldDB" id="A0A1Y2GAQ7"/>